<dbReference type="EMBL" id="PYWC01000068">
    <property type="protein sequence ID" value="PWW74088.1"/>
    <property type="molecule type" value="Genomic_DNA"/>
</dbReference>
<organism evidence="1 2">
    <name type="scientific">Tuber magnatum</name>
    <name type="common">white Piedmont truffle</name>
    <dbReference type="NCBI Taxonomy" id="42249"/>
    <lineage>
        <taxon>Eukaryota</taxon>
        <taxon>Fungi</taxon>
        <taxon>Dikarya</taxon>
        <taxon>Ascomycota</taxon>
        <taxon>Pezizomycotina</taxon>
        <taxon>Pezizomycetes</taxon>
        <taxon>Pezizales</taxon>
        <taxon>Tuberaceae</taxon>
        <taxon>Tuber</taxon>
    </lineage>
</organism>
<gene>
    <name evidence="1" type="ORF">C7212DRAFT_346854</name>
</gene>
<reference evidence="1 2" key="1">
    <citation type="submission" date="2018-03" db="EMBL/GenBank/DDBJ databases">
        <title>Genomes of Pezizomycetes fungi and the evolution of truffles.</title>
        <authorList>
            <person name="Murat C."/>
            <person name="Payen T."/>
            <person name="Noel B."/>
            <person name="Kuo A."/>
            <person name="Martin F.M."/>
        </authorList>
    </citation>
    <scope>NUCLEOTIDE SEQUENCE [LARGE SCALE GENOMIC DNA]</scope>
    <source>
        <strain evidence="1">091103-1</strain>
    </source>
</reference>
<evidence type="ECO:0000313" key="2">
    <source>
        <dbReference type="Proteomes" id="UP000246991"/>
    </source>
</evidence>
<protein>
    <submittedName>
        <fullName evidence="1">Uncharacterized protein</fullName>
    </submittedName>
</protein>
<dbReference type="Proteomes" id="UP000246991">
    <property type="component" value="Unassembled WGS sequence"/>
</dbReference>
<keyword evidence="2" id="KW-1185">Reference proteome</keyword>
<dbReference type="AlphaFoldDB" id="A0A317SIK0"/>
<name>A0A317SIK0_9PEZI</name>
<comment type="caution">
    <text evidence="1">The sequence shown here is derived from an EMBL/GenBank/DDBJ whole genome shotgun (WGS) entry which is preliminary data.</text>
</comment>
<proteinExistence type="predicted"/>
<evidence type="ECO:0000313" key="1">
    <source>
        <dbReference type="EMBL" id="PWW74088.1"/>
    </source>
</evidence>
<sequence>MKASIIDDRGQVHQAYPPPLVSIAHNLTAQVLASMLGVPLEEDMQLRELFKLPFLLYLRKPSSPSSQLGSAGTGNASSWIGVVWIAGQGGSSGSSDRMSSSFRRLEMGGTCDKIQNWYILSLLVYPTTFPSPALGPSLLLVGHDSSSSYGIKSFST</sequence>
<accession>A0A317SIK0</accession>